<dbReference type="PANTHER" id="PTHR43236:SF2">
    <property type="entry name" value="BLL0069 PROTEIN"/>
    <property type="match status" value="1"/>
</dbReference>
<dbReference type="eggNOG" id="COG2856">
    <property type="taxonomic scope" value="Bacteria"/>
</dbReference>
<reference evidence="2 3" key="2">
    <citation type="submission" date="2007-11" db="EMBL/GenBank/DDBJ databases">
        <authorList>
            <person name="Fulton L."/>
            <person name="Clifton S."/>
            <person name="Fulton B."/>
            <person name="Xu J."/>
            <person name="Minx P."/>
            <person name="Pepin K.H."/>
            <person name="Johnson M."/>
            <person name="Thiruvilangam P."/>
            <person name="Bhonagiri V."/>
            <person name="Nash W.E."/>
            <person name="Mardis E.R."/>
            <person name="Wilson R.K."/>
        </authorList>
    </citation>
    <scope>NUCLEOTIDE SEQUENCE [LARGE SCALE GENOMIC DNA]</scope>
    <source>
        <strain evidence="2 3">ATCC 43183</strain>
    </source>
</reference>
<dbReference type="HOGENOM" id="CLU_083560_1_0_10"/>
<sequence>MGVRGIRRKGASPIKLNAEAMLDYASHNDLIINNQLDIDRLIKDYNITIRKAPLSPEISGKLEKEGEQWTIVVNSKHNDARQRYTLAHEFAHYCLHRNDYSVFEDTAFFRKEENKTMIEYEANQFAAELLMPEKSIKAAISEDILSLKELAKRFGVSLIAMRNRLIDLGYKLIDDEE</sequence>
<dbReference type="EMBL" id="ABFZ02000022">
    <property type="protein sequence ID" value="EDS13909.1"/>
    <property type="molecule type" value="Genomic_DNA"/>
</dbReference>
<dbReference type="Gene3D" id="1.10.10.2910">
    <property type="match status" value="1"/>
</dbReference>
<gene>
    <name evidence="2" type="ORF">BACSTE_03051</name>
</gene>
<feature type="domain" description="IrrE N-terminal-like" evidence="1">
    <location>
        <begin position="43"/>
        <end position="165"/>
    </location>
</feature>
<proteinExistence type="predicted"/>
<evidence type="ECO:0000259" key="1">
    <source>
        <dbReference type="Pfam" id="PF06114"/>
    </source>
</evidence>
<name>B0NU66_BACSE</name>
<dbReference type="GeneID" id="31798250"/>
<dbReference type="PANTHER" id="PTHR43236">
    <property type="entry name" value="ANTITOXIN HIGA1"/>
    <property type="match status" value="1"/>
</dbReference>
<dbReference type="Proteomes" id="UP000004713">
    <property type="component" value="Unassembled WGS sequence"/>
</dbReference>
<dbReference type="AlphaFoldDB" id="B0NU66"/>
<accession>B0NU66</accession>
<dbReference type="Pfam" id="PF06114">
    <property type="entry name" value="Peptidase_M78"/>
    <property type="match status" value="1"/>
</dbReference>
<dbReference type="InterPro" id="IPR010359">
    <property type="entry name" value="IrrE_HExxH"/>
</dbReference>
<dbReference type="RefSeq" id="WP_005657002.1">
    <property type="nucleotide sequence ID" value="NZ_CP102262.1"/>
</dbReference>
<comment type="caution">
    <text evidence="2">The sequence shown here is derived from an EMBL/GenBank/DDBJ whole genome shotgun (WGS) entry which is preliminary data.</text>
</comment>
<organism evidence="2 3">
    <name type="scientific">Bacteroides stercoris ATCC 43183</name>
    <dbReference type="NCBI Taxonomy" id="449673"/>
    <lineage>
        <taxon>Bacteria</taxon>
        <taxon>Pseudomonadati</taxon>
        <taxon>Bacteroidota</taxon>
        <taxon>Bacteroidia</taxon>
        <taxon>Bacteroidales</taxon>
        <taxon>Bacteroidaceae</taxon>
        <taxon>Bacteroides</taxon>
    </lineage>
</organism>
<dbReference type="InterPro" id="IPR052345">
    <property type="entry name" value="Rad_response_metalloprotease"/>
</dbReference>
<protein>
    <submittedName>
        <fullName evidence="2">Putative toxin-antitoxin system, toxin component</fullName>
    </submittedName>
</protein>
<reference evidence="2 3" key="1">
    <citation type="submission" date="2007-11" db="EMBL/GenBank/DDBJ databases">
        <title>Draft genome sequence of Bacteroides stercoris(ATCC 43183).</title>
        <authorList>
            <person name="Sudarsanam P."/>
            <person name="Ley R."/>
            <person name="Guruge J."/>
            <person name="Turnbaugh P.J."/>
            <person name="Mahowald M."/>
            <person name="Liep D."/>
            <person name="Gordon J."/>
        </authorList>
    </citation>
    <scope>NUCLEOTIDE SEQUENCE [LARGE SCALE GENOMIC DNA]</scope>
    <source>
        <strain evidence="2 3">ATCC 43183</strain>
    </source>
</reference>
<evidence type="ECO:0000313" key="3">
    <source>
        <dbReference type="Proteomes" id="UP000004713"/>
    </source>
</evidence>
<evidence type="ECO:0000313" key="2">
    <source>
        <dbReference type="EMBL" id="EDS13909.1"/>
    </source>
</evidence>